<accession>A0A2R3Q8Y1</accession>
<evidence type="ECO:0000256" key="3">
    <source>
        <dbReference type="ARBA" id="ARBA00022989"/>
    </source>
</evidence>
<evidence type="ECO:0000256" key="2">
    <source>
        <dbReference type="ARBA" id="ARBA00022692"/>
    </source>
</evidence>
<feature type="transmembrane region" description="Helical" evidence="5">
    <location>
        <begin position="153"/>
        <end position="172"/>
    </location>
</feature>
<feature type="transmembrane region" description="Helical" evidence="5">
    <location>
        <begin position="200"/>
        <end position="230"/>
    </location>
</feature>
<evidence type="ECO:0000313" key="6">
    <source>
        <dbReference type="EMBL" id="AVO48252.1"/>
    </source>
</evidence>
<dbReference type="InterPro" id="IPR059112">
    <property type="entry name" value="CysZ/EI24"/>
</dbReference>
<keyword evidence="4 5" id="KW-0472">Membrane</keyword>
<comment type="subcellular location">
    <subcellularLocation>
        <location evidence="1">Membrane</location>
        <topology evidence="1">Multi-pass membrane protein</topology>
    </subcellularLocation>
</comment>
<evidence type="ECO:0000256" key="5">
    <source>
        <dbReference type="SAM" id="Phobius"/>
    </source>
</evidence>
<feature type="transmembrane region" description="Helical" evidence="5">
    <location>
        <begin position="87"/>
        <end position="114"/>
    </location>
</feature>
<name>A0A2R3Q8Y1_9BURK</name>
<gene>
    <name evidence="6" type="ORF">C6568_02510</name>
</gene>
<dbReference type="OrthoDB" id="8565703at2"/>
<organism evidence="6 7">
    <name type="scientific">Melaminivora suipulveris</name>
    <dbReference type="NCBI Taxonomy" id="2109913"/>
    <lineage>
        <taxon>Bacteria</taxon>
        <taxon>Pseudomonadati</taxon>
        <taxon>Pseudomonadota</taxon>
        <taxon>Betaproteobacteria</taxon>
        <taxon>Burkholderiales</taxon>
        <taxon>Comamonadaceae</taxon>
        <taxon>Melaminivora</taxon>
    </lineage>
</organism>
<dbReference type="AlphaFoldDB" id="A0A2R3Q8Y1"/>
<keyword evidence="3 5" id="KW-1133">Transmembrane helix</keyword>
<feature type="transmembrane region" description="Helical" evidence="5">
    <location>
        <begin position="20"/>
        <end position="42"/>
    </location>
</feature>
<evidence type="ECO:0008006" key="8">
    <source>
        <dbReference type="Google" id="ProtNLM"/>
    </source>
</evidence>
<proteinExistence type="predicted"/>
<dbReference type="Proteomes" id="UP000237925">
    <property type="component" value="Chromosome"/>
</dbReference>
<feature type="transmembrane region" description="Helical" evidence="5">
    <location>
        <begin position="126"/>
        <end position="147"/>
    </location>
</feature>
<dbReference type="KEGG" id="mela:C6568_02510"/>
<dbReference type="EMBL" id="CP027667">
    <property type="protein sequence ID" value="AVO48252.1"/>
    <property type="molecule type" value="Genomic_DNA"/>
</dbReference>
<reference evidence="6 7" key="1">
    <citation type="submission" date="2018-03" db="EMBL/GenBank/DDBJ databases">
        <title>Genome sequencing of Melaminivora sp.</title>
        <authorList>
            <person name="Kim S.-J."/>
            <person name="Heo J."/>
            <person name="Ahn J.-H."/>
            <person name="Kwon S.-W."/>
        </authorList>
    </citation>
    <scope>NUCLEOTIDE SEQUENCE [LARGE SCALE GENOMIC DNA]</scope>
    <source>
        <strain evidence="6 7">SC2-9</strain>
    </source>
</reference>
<keyword evidence="2 5" id="KW-0812">Transmembrane</keyword>
<dbReference type="RefSeq" id="WP_106682732.1">
    <property type="nucleotide sequence ID" value="NZ_CP027667.1"/>
</dbReference>
<dbReference type="Pfam" id="PF07264">
    <property type="entry name" value="EI24"/>
    <property type="match status" value="1"/>
</dbReference>
<sequence length="282" mass="30043">MGLLIESFWRAVAYCLMPRVIALSLLPLVAIALLAGVAGWLFWGAAVAWMQSALGSAHWLATLWGWLGRLGVGDAPGALAPLLLVLAALPVIVIVSVLAVAALVTPALVSLVAARRFAHLERKHGASLLASIAWASGSTLAALAAMAVSMPLWLIPPLVLVLPPLIWGWLNYRVMAFDALSEHASRAERQTLFARHRWRLLTVGVLCGFLGAAPGVVWISGVVFAAAFFVLVPLAVWIYTLVFVFSSLWFIHFCLAALEALRSEPAPAIPAATPPGLRSESP</sequence>
<keyword evidence="7" id="KW-1185">Reference proteome</keyword>
<protein>
    <recommendedName>
        <fullName evidence="8">EI24 domain-containing protein</fullName>
    </recommendedName>
</protein>
<evidence type="ECO:0000256" key="1">
    <source>
        <dbReference type="ARBA" id="ARBA00004141"/>
    </source>
</evidence>
<evidence type="ECO:0000313" key="7">
    <source>
        <dbReference type="Proteomes" id="UP000237925"/>
    </source>
</evidence>
<evidence type="ECO:0000256" key="4">
    <source>
        <dbReference type="ARBA" id="ARBA00023136"/>
    </source>
</evidence>
<feature type="transmembrane region" description="Helical" evidence="5">
    <location>
        <begin position="236"/>
        <end position="258"/>
    </location>
</feature>